<dbReference type="SUPFAM" id="SSF55729">
    <property type="entry name" value="Acyl-CoA N-acyltransferases (Nat)"/>
    <property type="match status" value="1"/>
</dbReference>
<gene>
    <name evidence="4" type="ORF">J2S39_002378</name>
</gene>
<accession>A0ABU2A2I5</accession>
<evidence type="ECO:0000313" key="4">
    <source>
        <dbReference type="EMBL" id="MDR7330702.1"/>
    </source>
</evidence>
<feature type="domain" description="N-acetyltransferase" evidence="3">
    <location>
        <begin position="4"/>
        <end position="147"/>
    </location>
</feature>
<dbReference type="RefSeq" id="WP_290196645.1">
    <property type="nucleotide sequence ID" value="NZ_CP047654.1"/>
</dbReference>
<comment type="caution">
    <text evidence="4">The sequence shown here is derived from an EMBL/GenBank/DDBJ whole genome shotgun (WGS) entry which is preliminary data.</text>
</comment>
<dbReference type="EC" id="2.3.1.-" evidence="4"/>
<name>A0ABU2A2I5_9CORY</name>
<keyword evidence="1 4" id="KW-0808">Transferase</keyword>
<dbReference type="PANTHER" id="PTHR43877">
    <property type="entry name" value="AMINOALKYLPHOSPHONATE N-ACETYLTRANSFERASE-RELATED-RELATED"/>
    <property type="match status" value="1"/>
</dbReference>
<dbReference type="Gene3D" id="3.40.630.30">
    <property type="match status" value="1"/>
</dbReference>
<evidence type="ECO:0000256" key="2">
    <source>
        <dbReference type="ARBA" id="ARBA00023315"/>
    </source>
</evidence>
<protein>
    <submittedName>
        <fullName evidence="4">Acetyltransferase</fullName>
        <ecNumber evidence="4">2.3.1.-</ecNumber>
    </submittedName>
</protein>
<dbReference type="GO" id="GO:0016746">
    <property type="term" value="F:acyltransferase activity"/>
    <property type="evidence" value="ECO:0007669"/>
    <property type="project" value="UniProtKB-KW"/>
</dbReference>
<keyword evidence="5" id="KW-1185">Reference proteome</keyword>
<dbReference type="EMBL" id="JAVDXZ010000001">
    <property type="protein sequence ID" value="MDR7330702.1"/>
    <property type="molecule type" value="Genomic_DNA"/>
</dbReference>
<evidence type="ECO:0000259" key="3">
    <source>
        <dbReference type="PROSITE" id="PS51186"/>
    </source>
</evidence>
<evidence type="ECO:0000256" key="1">
    <source>
        <dbReference type="ARBA" id="ARBA00022679"/>
    </source>
</evidence>
<proteinExistence type="predicted"/>
<dbReference type="InterPro" id="IPR050832">
    <property type="entry name" value="Bact_Acetyltransf"/>
</dbReference>
<dbReference type="InterPro" id="IPR016181">
    <property type="entry name" value="Acyl_CoA_acyltransferase"/>
</dbReference>
<keyword evidence="2 4" id="KW-0012">Acyltransferase</keyword>
<reference evidence="4" key="1">
    <citation type="submission" date="2023-07" db="EMBL/GenBank/DDBJ databases">
        <title>Sequencing the genomes of 1000 actinobacteria strains.</title>
        <authorList>
            <person name="Klenk H.-P."/>
        </authorList>
    </citation>
    <scope>NUCLEOTIDE SEQUENCE</scope>
    <source>
        <strain evidence="4">DSM 107476</strain>
    </source>
</reference>
<dbReference type="Pfam" id="PF00583">
    <property type="entry name" value="Acetyltransf_1"/>
    <property type="match status" value="1"/>
</dbReference>
<dbReference type="InterPro" id="IPR000182">
    <property type="entry name" value="GNAT_dom"/>
</dbReference>
<evidence type="ECO:0000313" key="5">
    <source>
        <dbReference type="Proteomes" id="UP001180840"/>
    </source>
</evidence>
<dbReference type="CDD" id="cd04301">
    <property type="entry name" value="NAT_SF"/>
    <property type="match status" value="1"/>
</dbReference>
<dbReference type="PANTHER" id="PTHR43877:SF1">
    <property type="entry name" value="ACETYLTRANSFERASE"/>
    <property type="match status" value="1"/>
</dbReference>
<dbReference type="Proteomes" id="UP001180840">
    <property type="component" value="Unassembled WGS sequence"/>
</dbReference>
<sequence>MSDLIIREETPADAAAISELTTRAFATARHSSGTEAAIVEKLRDAGALSLSLVAERDGRVVGHVAISPVTVSDGTEGWYGLGPVSVEPELQRRRIGTELIHRAADIMEKRGAEGLTVAGDEVFYTRFGFLPIPFFYHSDVPEEHFLSVRLNAADYPDGEVIYHPAFG</sequence>
<organism evidence="4 5">
    <name type="scientific">Corynebacterium guangdongense</name>
    <dbReference type="NCBI Taxonomy" id="1783348"/>
    <lineage>
        <taxon>Bacteria</taxon>
        <taxon>Bacillati</taxon>
        <taxon>Actinomycetota</taxon>
        <taxon>Actinomycetes</taxon>
        <taxon>Mycobacteriales</taxon>
        <taxon>Corynebacteriaceae</taxon>
        <taxon>Corynebacterium</taxon>
    </lineage>
</organism>
<dbReference type="PROSITE" id="PS51186">
    <property type="entry name" value="GNAT"/>
    <property type="match status" value="1"/>
</dbReference>